<name>A0A833JEV4_9BACT</name>
<evidence type="ECO:0000256" key="3">
    <source>
        <dbReference type="ARBA" id="ARBA00022692"/>
    </source>
</evidence>
<dbReference type="PANTHER" id="PTHR23513">
    <property type="entry name" value="INTEGRAL MEMBRANE EFFLUX PROTEIN-RELATED"/>
    <property type="match status" value="1"/>
</dbReference>
<accession>A0A833JEV4</accession>
<evidence type="ECO:0000256" key="6">
    <source>
        <dbReference type="SAM" id="Phobius"/>
    </source>
</evidence>
<keyword evidence="2" id="KW-1003">Cell membrane</keyword>
<dbReference type="InterPro" id="IPR036259">
    <property type="entry name" value="MFS_trans_sf"/>
</dbReference>
<keyword evidence="8" id="KW-1185">Reference proteome</keyword>
<gene>
    <name evidence="7" type="ORF">GCL57_01455</name>
</gene>
<feature type="transmembrane region" description="Helical" evidence="6">
    <location>
        <begin position="331"/>
        <end position="357"/>
    </location>
</feature>
<evidence type="ECO:0000313" key="7">
    <source>
        <dbReference type="EMBL" id="KAB8033394.1"/>
    </source>
</evidence>
<protein>
    <submittedName>
        <fullName evidence="7">MFS transporter</fullName>
    </submittedName>
</protein>
<dbReference type="SUPFAM" id="SSF103473">
    <property type="entry name" value="MFS general substrate transporter"/>
    <property type="match status" value="1"/>
</dbReference>
<dbReference type="EMBL" id="WFLN01000004">
    <property type="protein sequence ID" value="KAB8033394.1"/>
    <property type="molecule type" value="Genomic_DNA"/>
</dbReference>
<feature type="transmembrane region" description="Helical" evidence="6">
    <location>
        <begin position="163"/>
        <end position="181"/>
    </location>
</feature>
<evidence type="ECO:0000256" key="1">
    <source>
        <dbReference type="ARBA" id="ARBA00004651"/>
    </source>
</evidence>
<dbReference type="InterPro" id="IPR011701">
    <property type="entry name" value="MFS"/>
</dbReference>
<feature type="transmembrane region" description="Helical" evidence="6">
    <location>
        <begin position="137"/>
        <end position="157"/>
    </location>
</feature>
<dbReference type="Pfam" id="PF07690">
    <property type="entry name" value="MFS_1"/>
    <property type="match status" value="1"/>
</dbReference>
<keyword evidence="4 6" id="KW-1133">Transmembrane helix</keyword>
<dbReference type="Proteomes" id="UP000442694">
    <property type="component" value="Unassembled WGS sequence"/>
</dbReference>
<evidence type="ECO:0000256" key="4">
    <source>
        <dbReference type="ARBA" id="ARBA00022989"/>
    </source>
</evidence>
<feature type="transmembrane region" description="Helical" evidence="6">
    <location>
        <begin position="275"/>
        <end position="292"/>
    </location>
</feature>
<proteinExistence type="predicted"/>
<organism evidence="7 8">
    <name type="scientific">Fluviispira multicolorata</name>
    <dbReference type="NCBI Taxonomy" id="2654512"/>
    <lineage>
        <taxon>Bacteria</taxon>
        <taxon>Pseudomonadati</taxon>
        <taxon>Bdellovibrionota</taxon>
        <taxon>Oligoflexia</taxon>
        <taxon>Silvanigrellales</taxon>
        <taxon>Silvanigrellaceae</taxon>
        <taxon>Fluviispira</taxon>
    </lineage>
</organism>
<evidence type="ECO:0000313" key="8">
    <source>
        <dbReference type="Proteomes" id="UP000442694"/>
    </source>
</evidence>
<feature type="transmembrane region" description="Helical" evidence="6">
    <location>
        <begin position="12"/>
        <end position="34"/>
    </location>
</feature>
<dbReference type="GO" id="GO:0022857">
    <property type="term" value="F:transmembrane transporter activity"/>
    <property type="evidence" value="ECO:0007669"/>
    <property type="project" value="InterPro"/>
</dbReference>
<sequence>MGIEDFMYYRLIFLDFFLTSSAFLYYIAIIGGVYKANQSASQIGFIALAITLPSFLISFFSGRFFKSHLLIKNIHFCSIIKFFALIVLYFYNYNTSILMILIILNGILDQIIRVSKQSFDAIQIEPELRAKFNSKKTFLSEIAIIVGPALGGIVAAFYSLSQICLSLSFLCLIPIFFLINLKNVKINFQAARQEKTLSFKENILYLFSKRIILFLIISYCLVVIVLEMQTPLIFPFVKEKFNADNSITGILFSMAGIGGITGALIPMFLKFKNEALSIILLVIFDGLLVFLFTISGNFYISCTIFTLLGLMGAVTIVLVETKVQNDLEEKYRPFAFSIIQLAKSTLGASLAAASGVFADIIGAVKVLRYAAYIEIFAGILLLTLIFKYLKIDEELNNRQLPEK</sequence>
<evidence type="ECO:0000256" key="5">
    <source>
        <dbReference type="ARBA" id="ARBA00023136"/>
    </source>
</evidence>
<dbReference type="GO" id="GO:0005886">
    <property type="term" value="C:plasma membrane"/>
    <property type="evidence" value="ECO:0007669"/>
    <property type="project" value="UniProtKB-SubCell"/>
</dbReference>
<comment type="caution">
    <text evidence="7">The sequence shown here is derived from an EMBL/GenBank/DDBJ whole genome shotgun (WGS) entry which is preliminary data.</text>
</comment>
<keyword evidence="5 6" id="KW-0472">Membrane</keyword>
<reference evidence="7 8" key="1">
    <citation type="submission" date="2019-10" db="EMBL/GenBank/DDBJ databases">
        <title>New genus of Silvanigrellaceae.</title>
        <authorList>
            <person name="Pitt A."/>
            <person name="Hahn M.W."/>
        </authorList>
    </citation>
    <scope>NUCLEOTIDE SEQUENCE [LARGE SCALE GENOMIC DNA]</scope>
    <source>
        <strain evidence="7 8">33A1-SZDP</strain>
    </source>
</reference>
<dbReference type="Gene3D" id="1.20.1250.20">
    <property type="entry name" value="MFS general substrate transporter like domains"/>
    <property type="match status" value="1"/>
</dbReference>
<evidence type="ECO:0000256" key="2">
    <source>
        <dbReference type="ARBA" id="ARBA00022475"/>
    </source>
</evidence>
<feature type="transmembrane region" description="Helical" evidence="6">
    <location>
        <begin position="40"/>
        <end position="61"/>
    </location>
</feature>
<dbReference type="AlphaFoldDB" id="A0A833JEV4"/>
<dbReference type="PANTHER" id="PTHR23513:SF6">
    <property type="entry name" value="MAJOR FACILITATOR SUPERFAMILY ASSOCIATED DOMAIN-CONTAINING PROTEIN"/>
    <property type="match status" value="1"/>
</dbReference>
<feature type="transmembrane region" description="Helical" evidence="6">
    <location>
        <begin position="246"/>
        <end position="268"/>
    </location>
</feature>
<keyword evidence="3 6" id="KW-0812">Transmembrane</keyword>
<feature type="transmembrane region" description="Helical" evidence="6">
    <location>
        <begin position="298"/>
        <end position="319"/>
    </location>
</feature>
<feature type="transmembrane region" description="Helical" evidence="6">
    <location>
        <begin position="369"/>
        <end position="389"/>
    </location>
</feature>
<comment type="subcellular location">
    <subcellularLocation>
        <location evidence="1">Cell membrane</location>
        <topology evidence="1">Multi-pass membrane protein</topology>
    </subcellularLocation>
</comment>
<feature type="transmembrane region" description="Helical" evidence="6">
    <location>
        <begin position="202"/>
        <end position="226"/>
    </location>
</feature>